<dbReference type="EMBL" id="JBHMBC010000040">
    <property type="protein sequence ID" value="MFB9822338.1"/>
    <property type="molecule type" value="Genomic_DNA"/>
</dbReference>
<dbReference type="Pfam" id="PF04203">
    <property type="entry name" value="Sortase"/>
    <property type="match status" value="1"/>
</dbReference>
<dbReference type="CDD" id="cd05829">
    <property type="entry name" value="Sortase_F"/>
    <property type="match status" value="1"/>
</dbReference>
<evidence type="ECO:0000256" key="1">
    <source>
        <dbReference type="ARBA" id="ARBA00022801"/>
    </source>
</evidence>
<dbReference type="SUPFAM" id="SSF63817">
    <property type="entry name" value="Sortase"/>
    <property type="match status" value="1"/>
</dbReference>
<name>A0ABV5Y5Q2_ARTRM</name>
<dbReference type="InterPro" id="IPR042001">
    <property type="entry name" value="Sortase_F"/>
</dbReference>
<organism evidence="2 3">
    <name type="scientific">Arthrobacter ramosus</name>
    <dbReference type="NCBI Taxonomy" id="1672"/>
    <lineage>
        <taxon>Bacteria</taxon>
        <taxon>Bacillati</taxon>
        <taxon>Actinomycetota</taxon>
        <taxon>Actinomycetes</taxon>
        <taxon>Micrococcales</taxon>
        <taxon>Micrococcaceae</taxon>
        <taxon>Arthrobacter</taxon>
    </lineage>
</organism>
<protein>
    <submittedName>
        <fullName evidence="2">Class F sortase</fullName>
    </submittedName>
</protein>
<dbReference type="InterPro" id="IPR023365">
    <property type="entry name" value="Sortase_dom-sf"/>
</dbReference>
<keyword evidence="1" id="KW-0378">Hydrolase</keyword>
<keyword evidence="3" id="KW-1185">Reference proteome</keyword>
<reference evidence="2 3" key="1">
    <citation type="submission" date="2024-09" db="EMBL/GenBank/DDBJ databases">
        <authorList>
            <person name="Sun Q."/>
            <person name="Mori K."/>
        </authorList>
    </citation>
    <scope>NUCLEOTIDE SEQUENCE [LARGE SCALE GENOMIC DNA]</scope>
    <source>
        <strain evidence="2 3">JCM 1334</strain>
    </source>
</reference>
<sequence length="219" mass="22410">MVGIRNYPGSRRYRVAVTVVIICGLAGATAGVLAFTAQPAPPPAPQAPVLAPFTAAGPDTYTGPAEIPRLPPDTLSIPGVDLKVGLVDEGHDDAGYLVIPEAPKAATYTGSAAVCSAKGSTLLAGHVNFPNGSPAPIASLVRVTKGMPLYVSDWAGVTCRYKIIGLESLAKTSLPADTFAIEGPPLLRVVTCDLASPFVPIAGQAQFANNTVATAIPWP</sequence>
<dbReference type="Gene3D" id="2.40.260.10">
    <property type="entry name" value="Sortase"/>
    <property type="match status" value="1"/>
</dbReference>
<gene>
    <name evidence="2" type="ORF">ACFFP1_22960</name>
</gene>
<evidence type="ECO:0000313" key="3">
    <source>
        <dbReference type="Proteomes" id="UP001589702"/>
    </source>
</evidence>
<dbReference type="Proteomes" id="UP001589702">
    <property type="component" value="Unassembled WGS sequence"/>
</dbReference>
<dbReference type="RefSeq" id="WP_234749280.1">
    <property type="nucleotide sequence ID" value="NZ_BAAAWN010000001.1"/>
</dbReference>
<proteinExistence type="predicted"/>
<dbReference type="InterPro" id="IPR005754">
    <property type="entry name" value="Sortase"/>
</dbReference>
<comment type="caution">
    <text evidence="2">The sequence shown here is derived from an EMBL/GenBank/DDBJ whole genome shotgun (WGS) entry which is preliminary data.</text>
</comment>
<accession>A0ABV5Y5Q2</accession>
<evidence type="ECO:0000313" key="2">
    <source>
        <dbReference type="EMBL" id="MFB9822338.1"/>
    </source>
</evidence>